<dbReference type="EMBL" id="CP154622">
    <property type="protein sequence ID" value="XAM41517.1"/>
    <property type="molecule type" value="Genomic_DNA"/>
</dbReference>
<accession>A0ABZ3FCJ5</accession>
<evidence type="ECO:0000313" key="2">
    <source>
        <dbReference type="Proteomes" id="UP001477947"/>
    </source>
</evidence>
<organism evidence="1 2">
    <name type="scientific">Terrisporobacter petrolearius</name>
    <dbReference type="NCBI Taxonomy" id="1460447"/>
    <lineage>
        <taxon>Bacteria</taxon>
        <taxon>Bacillati</taxon>
        <taxon>Bacillota</taxon>
        <taxon>Clostridia</taxon>
        <taxon>Peptostreptococcales</taxon>
        <taxon>Peptostreptococcaceae</taxon>
        <taxon>Terrisporobacter</taxon>
    </lineage>
</organism>
<sequence>MAMQESYKPSAIGVTATNAAKTAIPYMKKSANLSKWDLLLLAGIAKNTAGAVISNGAIAVWINTATAGSITDADFMTFTDTSGRYGVSISAGSQFVVKFYS</sequence>
<dbReference type="RefSeq" id="WP_074917183.1">
    <property type="nucleotide sequence ID" value="NZ_CP154616.1"/>
</dbReference>
<dbReference type="Proteomes" id="UP001477947">
    <property type="component" value="Chromosome"/>
</dbReference>
<keyword evidence="2" id="KW-1185">Reference proteome</keyword>
<gene>
    <name evidence="1" type="ORF">TPELB_18300</name>
</gene>
<reference evidence="1 2" key="1">
    <citation type="submission" date="2024-04" db="EMBL/GenBank/DDBJ databases">
        <title>Isolation and characterization of novel acetogenic strains of the genera Terrisporobacter and Acetoanaerobium.</title>
        <authorList>
            <person name="Boeer T."/>
            <person name="Schueler M.A."/>
            <person name="Lueschen A."/>
            <person name="Eysell L."/>
            <person name="Droege J."/>
            <person name="Heinemann M."/>
            <person name="Engelhardt L."/>
            <person name="Basen M."/>
            <person name="Daniel R."/>
        </authorList>
    </citation>
    <scope>NUCLEOTIDE SEQUENCE [LARGE SCALE GENOMIC DNA]</scope>
    <source>
        <strain evidence="1 2">ELB</strain>
    </source>
</reference>
<protein>
    <submittedName>
        <fullName evidence="1">Uncharacterized protein</fullName>
    </submittedName>
</protein>
<name>A0ABZ3FCJ5_9FIRM</name>
<evidence type="ECO:0000313" key="1">
    <source>
        <dbReference type="EMBL" id="XAM41517.1"/>
    </source>
</evidence>
<proteinExistence type="predicted"/>